<evidence type="ECO:0000256" key="2">
    <source>
        <dbReference type="ARBA" id="ARBA00021549"/>
    </source>
</evidence>
<dbReference type="Gene3D" id="3.30.700.10">
    <property type="entry name" value="Glycoprotein, Type 4 Pilin"/>
    <property type="match status" value="1"/>
</dbReference>
<evidence type="ECO:0000256" key="8">
    <source>
        <dbReference type="ARBA" id="ARBA00023136"/>
    </source>
</evidence>
<dbReference type="GO" id="GO:0015628">
    <property type="term" value="P:protein secretion by the type II secretion system"/>
    <property type="evidence" value="ECO:0007669"/>
    <property type="project" value="InterPro"/>
</dbReference>
<evidence type="ECO:0000256" key="5">
    <source>
        <dbReference type="ARBA" id="ARBA00022519"/>
    </source>
</evidence>
<dbReference type="GO" id="GO:0015627">
    <property type="term" value="C:type II protein secretion system complex"/>
    <property type="evidence" value="ECO:0007669"/>
    <property type="project" value="InterPro"/>
</dbReference>
<name>A0A3S9AGX6_ACIJO</name>
<evidence type="ECO:0000256" key="4">
    <source>
        <dbReference type="ARBA" id="ARBA00022481"/>
    </source>
</evidence>
<organism evidence="13 14">
    <name type="scientific">Acinetobacter johnsonii</name>
    <dbReference type="NCBI Taxonomy" id="40214"/>
    <lineage>
        <taxon>Bacteria</taxon>
        <taxon>Pseudomonadati</taxon>
        <taxon>Pseudomonadota</taxon>
        <taxon>Gammaproteobacteria</taxon>
        <taxon>Moraxellales</taxon>
        <taxon>Moraxellaceae</taxon>
        <taxon>Acinetobacter</taxon>
    </lineage>
</organism>
<dbReference type="GO" id="GO:0005886">
    <property type="term" value="C:plasma membrane"/>
    <property type="evidence" value="ECO:0007669"/>
    <property type="project" value="UniProtKB-SubCell"/>
</dbReference>
<evidence type="ECO:0000259" key="12">
    <source>
        <dbReference type="Pfam" id="PF12019"/>
    </source>
</evidence>
<keyword evidence="4" id="KW-0488">Methylation</keyword>
<dbReference type="PROSITE" id="PS00409">
    <property type="entry name" value="PROKAR_NTER_METHYL"/>
    <property type="match status" value="1"/>
</dbReference>
<dbReference type="AlphaFoldDB" id="A0A3S9AGX6"/>
<dbReference type="InterPro" id="IPR045584">
    <property type="entry name" value="Pilin-like"/>
</dbReference>
<dbReference type="Pfam" id="PF07963">
    <property type="entry name" value="N_methyl"/>
    <property type="match status" value="1"/>
</dbReference>
<evidence type="ECO:0000256" key="10">
    <source>
        <dbReference type="ARBA" id="ARBA00030775"/>
    </source>
</evidence>
<evidence type="ECO:0000256" key="3">
    <source>
        <dbReference type="ARBA" id="ARBA00022475"/>
    </source>
</evidence>
<comment type="similarity">
    <text evidence="9">Belongs to the GSP H family.</text>
</comment>
<accession>A0A3S9AGX6</accession>
<keyword evidence="5" id="KW-0997">Cell inner membrane</keyword>
<evidence type="ECO:0000256" key="7">
    <source>
        <dbReference type="ARBA" id="ARBA00022989"/>
    </source>
</evidence>
<evidence type="ECO:0000256" key="1">
    <source>
        <dbReference type="ARBA" id="ARBA00004377"/>
    </source>
</evidence>
<dbReference type="RefSeq" id="WP_126035092.1">
    <property type="nucleotide sequence ID" value="NZ_CP022298.1"/>
</dbReference>
<dbReference type="SUPFAM" id="SSF54523">
    <property type="entry name" value="Pili subunits"/>
    <property type="match status" value="1"/>
</dbReference>
<evidence type="ECO:0000256" key="9">
    <source>
        <dbReference type="ARBA" id="ARBA00025772"/>
    </source>
</evidence>
<reference evidence="13 14" key="1">
    <citation type="submission" date="2017-06" db="EMBL/GenBank/DDBJ databases">
        <title>Complete Genome Sequence of the Carbazole-Degrading Bacterium Acinetobacter johnsonii IC001.</title>
        <authorList>
            <person name="Vejarano F."/>
            <person name="Suzuki-Minakuchi C."/>
            <person name="Ohtsubo Y."/>
            <person name="Tsuda M."/>
            <person name="Okada K."/>
            <person name="Nojiri H."/>
        </authorList>
    </citation>
    <scope>NUCLEOTIDE SEQUENCE [LARGE SCALE GENOMIC DNA]</scope>
    <source>
        <strain evidence="13 14">IC001</strain>
    </source>
</reference>
<comment type="subcellular location">
    <subcellularLocation>
        <location evidence="1">Cell inner membrane</location>
        <topology evidence="1">Single-pass membrane protein</topology>
    </subcellularLocation>
</comment>
<keyword evidence="3" id="KW-1003">Cell membrane</keyword>
<evidence type="ECO:0000313" key="13">
    <source>
        <dbReference type="EMBL" id="AZN62874.1"/>
    </source>
</evidence>
<evidence type="ECO:0000256" key="6">
    <source>
        <dbReference type="ARBA" id="ARBA00022692"/>
    </source>
</evidence>
<gene>
    <name evidence="13" type="ORF">CFH90_01990</name>
</gene>
<proteinExistence type="inferred from homology"/>
<protein>
    <recommendedName>
        <fullName evidence="2">Type II secretion system protein H</fullName>
    </recommendedName>
    <alternativeName>
        <fullName evidence="10">General secretion pathway protein H</fullName>
    </alternativeName>
</protein>
<sequence length="147" mass="15746">MQNKQKGFTLIELMVTIAVMAIIAVIAVPSFGTLLLRQNLKKSTQELANVLVQARAKAALERREVTVQLNTTAIADSISQLNWMPEGKAVLKAGSPTSITFLSSGLIKNVTTDTSFTICEQSSGELSKTVSISKMGTIQQITEGTCS</sequence>
<keyword evidence="7 11" id="KW-1133">Transmembrane helix</keyword>
<dbReference type="Proteomes" id="UP000276980">
    <property type="component" value="Chromosome"/>
</dbReference>
<feature type="domain" description="General secretion pathway GspH" evidence="12">
    <location>
        <begin position="44"/>
        <end position="136"/>
    </location>
</feature>
<feature type="transmembrane region" description="Helical" evidence="11">
    <location>
        <begin position="13"/>
        <end position="36"/>
    </location>
</feature>
<evidence type="ECO:0000256" key="11">
    <source>
        <dbReference type="SAM" id="Phobius"/>
    </source>
</evidence>
<dbReference type="NCBIfam" id="TIGR02532">
    <property type="entry name" value="IV_pilin_GFxxxE"/>
    <property type="match status" value="1"/>
</dbReference>
<keyword evidence="8 11" id="KW-0472">Membrane</keyword>
<keyword evidence="6 11" id="KW-0812">Transmembrane</keyword>
<dbReference type="InterPro" id="IPR022346">
    <property type="entry name" value="T2SS_GspH"/>
</dbReference>
<evidence type="ECO:0000313" key="14">
    <source>
        <dbReference type="Proteomes" id="UP000276980"/>
    </source>
</evidence>
<dbReference type="InterPro" id="IPR012902">
    <property type="entry name" value="N_methyl_site"/>
</dbReference>
<dbReference type="EMBL" id="CP022298">
    <property type="protein sequence ID" value="AZN62874.1"/>
    <property type="molecule type" value="Genomic_DNA"/>
</dbReference>
<dbReference type="Pfam" id="PF12019">
    <property type="entry name" value="GspH"/>
    <property type="match status" value="1"/>
</dbReference>